<evidence type="ECO:0000256" key="1">
    <source>
        <dbReference type="SAM" id="Phobius"/>
    </source>
</evidence>
<evidence type="ECO:0000313" key="3">
    <source>
        <dbReference type="Proteomes" id="UP000242367"/>
    </source>
</evidence>
<proteinExistence type="predicted"/>
<feature type="transmembrane region" description="Helical" evidence="1">
    <location>
        <begin position="57"/>
        <end position="81"/>
    </location>
</feature>
<feature type="transmembrane region" description="Helical" evidence="1">
    <location>
        <begin position="87"/>
        <end position="108"/>
    </location>
</feature>
<comment type="caution">
    <text evidence="2">The sequence shown here is derived from an EMBL/GenBank/DDBJ whole genome shotgun (WGS) entry which is preliminary data.</text>
</comment>
<keyword evidence="3" id="KW-1185">Reference proteome</keyword>
<dbReference type="Proteomes" id="UP000242367">
    <property type="component" value="Unassembled WGS sequence"/>
</dbReference>
<name>A0A2P4UQ22_9ACTN</name>
<accession>A0A2P4UQ22</accession>
<dbReference type="AlphaFoldDB" id="A0A2P4UQ22"/>
<dbReference type="EMBL" id="MTBP01000001">
    <property type="protein sequence ID" value="POM27148.1"/>
    <property type="molecule type" value="Genomic_DNA"/>
</dbReference>
<gene>
    <name evidence="2" type="ORF">BTM25_15590</name>
</gene>
<reference evidence="2 3" key="1">
    <citation type="journal article" date="2017" name="Chemistry">
        <title>Isolation, Biosynthesis and Chemical Modifications of Rubterolones A-F: Rare Tropolone Alkaloids from Actinomadura sp. 5-2.</title>
        <authorList>
            <person name="Guo H."/>
            <person name="Benndorf R."/>
            <person name="Leichnitz D."/>
            <person name="Klassen J.L."/>
            <person name="Vollmers J."/>
            <person name="Gorls H."/>
            <person name="Steinacker M."/>
            <person name="Weigel C."/>
            <person name="Dahse H.M."/>
            <person name="Kaster A.K."/>
            <person name="de Beer Z.W."/>
            <person name="Poulsen M."/>
            <person name="Beemelmanns C."/>
        </authorList>
    </citation>
    <scope>NUCLEOTIDE SEQUENCE [LARGE SCALE GENOMIC DNA]</scope>
    <source>
        <strain evidence="2 3">5-2</strain>
    </source>
</reference>
<protein>
    <submittedName>
        <fullName evidence="2">Uncharacterized protein</fullName>
    </submittedName>
</protein>
<organism evidence="2 3">
    <name type="scientific">Actinomadura rubteroloni</name>
    <dbReference type="NCBI Taxonomy" id="1926885"/>
    <lineage>
        <taxon>Bacteria</taxon>
        <taxon>Bacillati</taxon>
        <taxon>Actinomycetota</taxon>
        <taxon>Actinomycetes</taxon>
        <taxon>Streptosporangiales</taxon>
        <taxon>Thermomonosporaceae</taxon>
        <taxon>Actinomadura</taxon>
    </lineage>
</organism>
<keyword evidence="1" id="KW-0472">Membrane</keyword>
<evidence type="ECO:0000313" key="2">
    <source>
        <dbReference type="EMBL" id="POM27148.1"/>
    </source>
</evidence>
<sequence length="118" mass="12992">MGHQEFYTTLAQVYPVLLLALLWDSRYLDGLREQERRSRAEDPVDGVHFWTKARVRVYTIVLAFLLVCGLGACVLGLAGLFGDSAVLRGVLAGTLVLALVTLLVRVFGEVVRATRDSS</sequence>
<keyword evidence="1" id="KW-0812">Transmembrane</keyword>
<keyword evidence="1" id="KW-1133">Transmembrane helix</keyword>